<evidence type="ECO:0000313" key="2">
    <source>
        <dbReference type="Proteomes" id="UP000823775"/>
    </source>
</evidence>
<comment type="caution">
    <text evidence="1">The sequence shown here is derived from an EMBL/GenBank/DDBJ whole genome shotgun (WGS) entry which is preliminary data.</text>
</comment>
<name>A0ABS8VJE5_DATST</name>
<protein>
    <submittedName>
        <fullName evidence="1">Uncharacterized protein</fullName>
    </submittedName>
</protein>
<proteinExistence type="predicted"/>
<gene>
    <name evidence="1" type="ORF">HAX54_037672</name>
</gene>
<evidence type="ECO:0000313" key="1">
    <source>
        <dbReference type="EMBL" id="MCE0480646.1"/>
    </source>
</evidence>
<sequence length="110" mass="13703">MRLVERLSEGERLNICWKRSKEVKVRDRKSFEEREILEKGLCEFRERVRTEKADGSFWNNIFSDCRADLRRNTSKREPVYLRIRFEERENRWVMLEQCFRRLTSRSEQRI</sequence>
<reference evidence="1 2" key="1">
    <citation type="journal article" date="2021" name="BMC Genomics">
        <title>Datura genome reveals duplications of psychoactive alkaloid biosynthetic genes and high mutation rate following tissue culture.</title>
        <authorList>
            <person name="Rajewski A."/>
            <person name="Carter-House D."/>
            <person name="Stajich J."/>
            <person name="Litt A."/>
        </authorList>
    </citation>
    <scope>NUCLEOTIDE SEQUENCE [LARGE SCALE GENOMIC DNA]</scope>
    <source>
        <strain evidence="1">AR-01</strain>
    </source>
</reference>
<dbReference type="EMBL" id="JACEIK010005067">
    <property type="protein sequence ID" value="MCE0480646.1"/>
    <property type="molecule type" value="Genomic_DNA"/>
</dbReference>
<dbReference type="Proteomes" id="UP000823775">
    <property type="component" value="Unassembled WGS sequence"/>
</dbReference>
<accession>A0ABS8VJE5</accession>
<organism evidence="1 2">
    <name type="scientific">Datura stramonium</name>
    <name type="common">Jimsonweed</name>
    <name type="synonym">Common thornapple</name>
    <dbReference type="NCBI Taxonomy" id="4076"/>
    <lineage>
        <taxon>Eukaryota</taxon>
        <taxon>Viridiplantae</taxon>
        <taxon>Streptophyta</taxon>
        <taxon>Embryophyta</taxon>
        <taxon>Tracheophyta</taxon>
        <taxon>Spermatophyta</taxon>
        <taxon>Magnoliopsida</taxon>
        <taxon>eudicotyledons</taxon>
        <taxon>Gunneridae</taxon>
        <taxon>Pentapetalae</taxon>
        <taxon>asterids</taxon>
        <taxon>lamiids</taxon>
        <taxon>Solanales</taxon>
        <taxon>Solanaceae</taxon>
        <taxon>Solanoideae</taxon>
        <taxon>Datureae</taxon>
        <taxon>Datura</taxon>
    </lineage>
</organism>
<keyword evidence="2" id="KW-1185">Reference proteome</keyword>